<dbReference type="InParanoid" id="A0A7J8HHD7"/>
<gene>
    <name evidence="2" type="ORF">HJG59_010929</name>
</gene>
<proteinExistence type="predicted"/>
<dbReference type="EMBL" id="JACASF010000006">
    <property type="protein sequence ID" value="KAF6471538.1"/>
    <property type="molecule type" value="Genomic_DNA"/>
</dbReference>
<keyword evidence="3" id="KW-1185">Reference proteome</keyword>
<evidence type="ECO:0000313" key="2">
    <source>
        <dbReference type="EMBL" id="KAF6471538.1"/>
    </source>
</evidence>
<accession>A0A7J8HHD7</accession>
<organism evidence="2 3">
    <name type="scientific">Molossus molossus</name>
    <name type="common">Pallas' mastiff bat</name>
    <name type="synonym">Vespertilio molossus</name>
    <dbReference type="NCBI Taxonomy" id="27622"/>
    <lineage>
        <taxon>Eukaryota</taxon>
        <taxon>Metazoa</taxon>
        <taxon>Chordata</taxon>
        <taxon>Craniata</taxon>
        <taxon>Vertebrata</taxon>
        <taxon>Euteleostomi</taxon>
        <taxon>Mammalia</taxon>
        <taxon>Eutheria</taxon>
        <taxon>Laurasiatheria</taxon>
        <taxon>Chiroptera</taxon>
        <taxon>Yangochiroptera</taxon>
        <taxon>Molossidae</taxon>
        <taxon>Molossus</taxon>
    </lineage>
</organism>
<protein>
    <submittedName>
        <fullName evidence="2">Uncharacterized protein</fullName>
    </submittedName>
</protein>
<evidence type="ECO:0000256" key="1">
    <source>
        <dbReference type="SAM" id="MobiDB-lite"/>
    </source>
</evidence>
<dbReference type="AlphaFoldDB" id="A0A7J8HHD7"/>
<name>A0A7J8HHD7_MOLMO</name>
<evidence type="ECO:0000313" key="3">
    <source>
        <dbReference type="Proteomes" id="UP000550707"/>
    </source>
</evidence>
<feature type="region of interest" description="Disordered" evidence="1">
    <location>
        <begin position="105"/>
        <end position="132"/>
    </location>
</feature>
<reference evidence="2 3" key="1">
    <citation type="journal article" date="2020" name="Nature">
        <title>Six reference-quality genomes reveal evolution of bat adaptations.</title>
        <authorList>
            <person name="Jebb D."/>
            <person name="Huang Z."/>
            <person name="Pippel M."/>
            <person name="Hughes G.M."/>
            <person name="Lavrichenko K."/>
            <person name="Devanna P."/>
            <person name="Winkler S."/>
            <person name="Jermiin L.S."/>
            <person name="Skirmuntt E.C."/>
            <person name="Katzourakis A."/>
            <person name="Burkitt-Gray L."/>
            <person name="Ray D.A."/>
            <person name="Sullivan K.A.M."/>
            <person name="Roscito J.G."/>
            <person name="Kirilenko B.M."/>
            <person name="Davalos L.M."/>
            <person name="Corthals A.P."/>
            <person name="Power M.L."/>
            <person name="Jones G."/>
            <person name="Ransome R.D."/>
            <person name="Dechmann D.K.N."/>
            <person name="Locatelli A.G."/>
            <person name="Puechmaille S.J."/>
            <person name="Fedrigo O."/>
            <person name="Jarvis E.D."/>
            <person name="Hiller M."/>
            <person name="Vernes S.C."/>
            <person name="Myers E.W."/>
            <person name="Teeling E.C."/>
        </authorList>
    </citation>
    <scope>NUCLEOTIDE SEQUENCE [LARGE SCALE GENOMIC DNA]</scope>
    <source>
        <strain evidence="2">MMolMol1</strain>
        <tissue evidence="2">Muscle</tissue>
    </source>
</reference>
<sequence>MDASPTPLVGDARLGPGGAWGGRRELRCVSTGTWKAGILKVKRNHARLLPSHCPPFSHLLTLPSVGDMLVTQRRSVRHGPSPRGCSQPDRDADWIVTGAHVKRLKGGRAGPFPRRTGRVPRRRRHDQVKGWT</sequence>
<dbReference type="Proteomes" id="UP000550707">
    <property type="component" value="Unassembled WGS sequence"/>
</dbReference>
<feature type="compositionally biased region" description="Basic residues" evidence="1">
    <location>
        <begin position="115"/>
        <end position="126"/>
    </location>
</feature>
<comment type="caution">
    <text evidence="2">The sequence shown here is derived from an EMBL/GenBank/DDBJ whole genome shotgun (WGS) entry which is preliminary data.</text>
</comment>